<keyword evidence="3" id="KW-1185">Reference proteome</keyword>
<organism evidence="2 3">
    <name type="scientific">Aeromicrobium halocynthiae</name>
    <dbReference type="NCBI Taxonomy" id="560557"/>
    <lineage>
        <taxon>Bacteria</taxon>
        <taxon>Bacillati</taxon>
        <taxon>Actinomycetota</taxon>
        <taxon>Actinomycetes</taxon>
        <taxon>Propionibacteriales</taxon>
        <taxon>Nocardioidaceae</taxon>
        <taxon>Aeromicrobium</taxon>
    </lineage>
</organism>
<feature type="transmembrane region" description="Helical" evidence="1">
    <location>
        <begin position="114"/>
        <end position="136"/>
    </location>
</feature>
<dbReference type="EMBL" id="BAAAPY010000001">
    <property type="protein sequence ID" value="GAA2070120.1"/>
    <property type="molecule type" value="Genomic_DNA"/>
</dbReference>
<dbReference type="Proteomes" id="UP001501480">
    <property type="component" value="Unassembled WGS sequence"/>
</dbReference>
<feature type="transmembrane region" description="Helical" evidence="1">
    <location>
        <begin position="78"/>
        <end position="102"/>
    </location>
</feature>
<keyword evidence="1" id="KW-0472">Membrane</keyword>
<keyword evidence="1" id="KW-0812">Transmembrane</keyword>
<evidence type="ECO:0000313" key="2">
    <source>
        <dbReference type="EMBL" id="GAA2070120.1"/>
    </source>
</evidence>
<feature type="transmembrane region" description="Helical" evidence="1">
    <location>
        <begin position="148"/>
        <end position="172"/>
    </location>
</feature>
<feature type="transmembrane region" description="Helical" evidence="1">
    <location>
        <begin position="178"/>
        <end position="205"/>
    </location>
</feature>
<proteinExistence type="predicted"/>
<comment type="caution">
    <text evidence="2">The sequence shown here is derived from an EMBL/GenBank/DDBJ whole genome shotgun (WGS) entry which is preliminary data.</text>
</comment>
<dbReference type="RefSeq" id="WP_344323623.1">
    <property type="nucleotide sequence ID" value="NZ_BAAAPY010000001.1"/>
</dbReference>
<keyword evidence="1" id="KW-1133">Transmembrane helix</keyword>
<sequence>MRPLVTAAVLHLVGTVGVGLSLAASEATLAALAMAGTLSLLVWFAALHSDDVESGLPLASSAALVGLTLTGRSSAGRLLPLLAAHLVGATAGGVALLGAGRLVPDGTLVWDEPAVLPALVAALLVGVVAAWTLLAVDGGAPAAWSSVPVVVAAATLSIVLAAAVSPAIVVGLATAGLVGWSVALATAGGVLVGAAIGVFAAGLAAPVSE</sequence>
<evidence type="ECO:0000313" key="3">
    <source>
        <dbReference type="Proteomes" id="UP001501480"/>
    </source>
</evidence>
<reference evidence="2 3" key="1">
    <citation type="journal article" date="2019" name="Int. J. Syst. Evol. Microbiol.">
        <title>The Global Catalogue of Microorganisms (GCM) 10K type strain sequencing project: providing services to taxonomists for standard genome sequencing and annotation.</title>
        <authorList>
            <consortium name="The Broad Institute Genomics Platform"/>
            <consortium name="The Broad Institute Genome Sequencing Center for Infectious Disease"/>
            <person name="Wu L."/>
            <person name="Ma J."/>
        </authorList>
    </citation>
    <scope>NUCLEOTIDE SEQUENCE [LARGE SCALE GENOMIC DNA]</scope>
    <source>
        <strain evidence="2 3">JCM 15749</strain>
    </source>
</reference>
<name>A0ABN2VRH0_9ACTN</name>
<accession>A0ABN2VRH0</accession>
<feature type="transmembrane region" description="Helical" evidence="1">
    <location>
        <begin position="29"/>
        <end position="47"/>
    </location>
</feature>
<gene>
    <name evidence="2" type="ORF">GCM10009821_03770</name>
</gene>
<evidence type="ECO:0000256" key="1">
    <source>
        <dbReference type="SAM" id="Phobius"/>
    </source>
</evidence>
<protein>
    <submittedName>
        <fullName evidence="2">Uncharacterized protein</fullName>
    </submittedName>
</protein>